<feature type="domain" description="DUF4395" evidence="2">
    <location>
        <begin position="18"/>
        <end position="147"/>
    </location>
</feature>
<name>A0A323VBQ9_9ACTN</name>
<gene>
    <name evidence="3" type="ORF">DMO24_06735</name>
</gene>
<dbReference type="AlphaFoldDB" id="A0A323VBQ9"/>
<dbReference type="EMBL" id="QKNV01000047">
    <property type="protein sequence ID" value="PZA22129.1"/>
    <property type="molecule type" value="Genomic_DNA"/>
</dbReference>
<feature type="transmembrane region" description="Helical" evidence="1">
    <location>
        <begin position="25"/>
        <end position="45"/>
    </location>
</feature>
<accession>A0A323VBQ9</accession>
<keyword evidence="1" id="KW-0812">Transmembrane</keyword>
<keyword evidence="1" id="KW-0472">Membrane</keyword>
<dbReference type="InterPro" id="IPR025508">
    <property type="entry name" value="DUF4395"/>
</dbReference>
<keyword evidence="4" id="KW-1185">Reference proteome</keyword>
<organism evidence="3 4">
    <name type="scientific">Modestobacter versicolor</name>
    <dbReference type="NCBI Taxonomy" id="429133"/>
    <lineage>
        <taxon>Bacteria</taxon>
        <taxon>Bacillati</taxon>
        <taxon>Actinomycetota</taxon>
        <taxon>Actinomycetes</taxon>
        <taxon>Geodermatophilales</taxon>
        <taxon>Geodermatophilaceae</taxon>
        <taxon>Modestobacter</taxon>
    </lineage>
</organism>
<feature type="transmembrane region" description="Helical" evidence="1">
    <location>
        <begin position="95"/>
        <end position="115"/>
    </location>
</feature>
<protein>
    <submittedName>
        <fullName evidence="3">DUF4395 domain-containing protein</fullName>
    </submittedName>
</protein>
<evidence type="ECO:0000259" key="2">
    <source>
        <dbReference type="Pfam" id="PF14340"/>
    </source>
</evidence>
<feature type="transmembrane region" description="Helical" evidence="1">
    <location>
        <begin position="51"/>
        <end position="74"/>
    </location>
</feature>
<dbReference type="Pfam" id="PF14340">
    <property type="entry name" value="DUF4395"/>
    <property type="match status" value="1"/>
</dbReference>
<dbReference type="Proteomes" id="UP000247602">
    <property type="component" value="Unassembled WGS sequence"/>
</dbReference>
<keyword evidence="1" id="KW-1133">Transmembrane helix</keyword>
<sequence length="154" mass="15722">MTPPARPVPTAETAGGQVDVRGPRFGAWVTTVVLAVALVTGSGWLVAAQAVVFAVGALAGLRYAPYGVLFRTLVAPRLGPVREREPEAPPRFAQLVGLLFALVGAAGYLIGAPLVGAVATGLALVAALLNAATGFCLGCELYLTVRRAQTARTA</sequence>
<feature type="transmembrane region" description="Helical" evidence="1">
    <location>
        <begin position="121"/>
        <end position="143"/>
    </location>
</feature>
<evidence type="ECO:0000313" key="3">
    <source>
        <dbReference type="EMBL" id="PZA22129.1"/>
    </source>
</evidence>
<reference evidence="3 4" key="1">
    <citation type="submission" date="2018-06" db="EMBL/GenBank/DDBJ databases">
        <title>Draft genome sequence of Modestobacter versicolor CP153-2.</title>
        <authorList>
            <person name="Gundlapally S.R."/>
        </authorList>
    </citation>
    <scope>NUCLEOTIDE SEQUENCE [LARGE SCALE GENOMIC DNA]</scope>
    <source>
        <strain evidence="3 4">CP153-2</strain>
    </source>
</reference>
<comment type="caution">
    <text evidence="3">The sequence shown here is derived from an EMBL/GenBank/DDBJ whole genome shotgun (WGS) entry which is preliminary data.</text>
</comment>
<evidence type="ECO:0000313" key="4">
    <source>
        <dbReference type="Proteomes" id="UP000247602"/>
    </source>
</evidence>
<evidence type="ECO:0000256" key="1">
    <source>
        <dbReference type="SAM" id="Phobius"/>
    </source>
</evidence>
<proteinExistence type="predicted"/>